<evidence type="ECO:0000256" key="2">
    <source>
        <dbReference type="ARBA" id="ARBA00023315"/>
    </source>
</evidence>
<dbReference type="Proteomes" id="UP001200145">
    <property type="component" value="Unassembled WGS sequence"/>
</dbReference>
<keyword evidence="2" id="KW-0012">Acyltransferase</keyword>
<evidence type="ECO:0000259" key="4">
    <source>
        <dbReference type="PROSITE" id="PS51186"/>
    </source>
</evidence>
<feature type="domain" description="N-acetyltransferase" evidence="4">
    <location>
        <begin position="16"/>
        <end position="176"/>
    </location>
</feature>
<sequence>MLQLSACIAGDFLLEPIVRDDQPFVFKGLSDPAVIKFYGVSYDSLEATAEQMDFYENLVKEERGAAWKIVDGLNQQPVGVLAGYDYQPQHEKLEIGFWLLPEYQGKGILQTVLPVFLQQLQTLFKLHRLEATVESENLASCRLLEKTGFVQEGLLRDYEIKNGKRISLFVYSLLLAN</sequence>
<protein>
    <submittedName>
        <fullName evidence="5">GNAT family N-acetyltransferase</fullName>
    </submittedName>
</protein>
<evidence type="ECO:0000313" key="5">
    <source>
        <dbReference type="EMBL" id="MCF1713431.1"/>
    </source>
</evidence>
<accession>A0ABS9BD82</accession>
<organism evidence="5 6">
    <name type="scientific">Flavihumibacter fluminis</name>
    <dbReference type="NCBI Taxonomy" id="2909236"/>
    <lineage>
        <taxon>Bacteria</taxon>
        <taxon>Pseudomonadati</taxon>
        <taxon>Bacteroidota</taxon>
        <taxon>Chitinophagia</taxon>
        <taxon>Chitinophagales</taxon>
        <taxon>Chitinophagaceae</taxon>
        <taxon>Flavihumibacter</taxon>
    </lineage>
</organism>
<dbReference type="CDD" id="cd04301">
    <property type="entry name" value="NAT_SF"/>
    <property type="match status" value="1"/>
</dbReference>
<dbReference type="PANTHER" id="PTHR43792:SF8">
    <property type="entry name" value="[RIBOSOMAL PROTEIN US5]-ALANINE N-ACETYLTRANSFERASE"/>
    <property type="match status" value="1"/>
</dbReference>
<evidence type="ECO:0000256" key="1">
    <source>
        <dbReference type="ARBA" id="ARBA00022679"/>
    </source>
</evidence>
<evidence type="ECO:0000256" key="3">
    <source>
        <dbReference type="ARBA" id="ARBA00038502"/>
    </source>
</evidence>
<dbReference type="SUPFAM" id="SSF55729">
    <property type="entry name" value="Acyl-CoA N-acyltransferases (Nat)"/>
    <property type="match status" value="1"/>
</dbReference>
<reference evidence="5 6" key="1">
    <citation type="submission" date="2022-01" db="EMBL/GenBank/DDBJ databases">
        <title>Flavihumibacter sp. nov., isolated from sediment of a river.</title>
        <authorList>
            <person name="Liu H."/>
        </authorList>
    </citation>
    <scope>NUCLEOTIDE SEQUENCE [LARGE SCALE GENOMIC DNA]</scope>
    <source>
        <strain evidence="5 6">RY-1</strain>
    </source>
</reference>
<gene>
    <name evidence="5" type="ORF">L0U88_02165</name>
</gene>
<dbReference type="InterPro" id="IPR051531">
    <property type="entry name" value="N-acetyltransferase"/>
</dbReference>
<keyword evidence="6" id="KW-1185">Reference proteome</keyword>
<proteinExistence type="inferred from homology"/>
<name>A0ABS9BD82_9BACT</name>
<dbReference type="PANTHER" id="PTHR43792">
    <property type="entry name" value="GNAT FAMILY, PUTATIVE (AFU_ORTHOLOGUE AFUA_3G00765)-RELATED-RELATED"/>
    <property type="match status" value="1"/>
</dbReference>
<dbReference type="Gene3D" id="3.40.630.30">
    <property type="match status" value="1"/>
</dbReference>
<comment type="similarity">
    <text evidence="3">Belongs to the acetyltransferase family. RimJ subfamily.</text>
</comment>
<dbReference type="RefSeq" id="WP_234863963.1">
    <property type="nucleotide sequence ID" value="NZ_JAKEVY010000001.1"/>
</dbReference>
<dbReference type="InterPro" id="IPR016181">
    <property type="entry name" value="Acyl_CoA_acyltransferase"/>
</dbReference>
<evidence type="ECO:0000313" key="6">
    <source>
        <dbReference type="Proteomes" id="UP001200145"/>
    </source>
</evidence>
<dbReference type="EMBL" id="JAKEVY010000001">
    <property type="protein sequence ID" value="MCF1713431.1"/>
    <property type="molecule type" value="Genomic_DNA"/>
</dbReference>
<dbReference type="PROSITE" id="PS51186">
    <property type="entry name" value="GNAT"/>
    <property type="match status" value="1"/>
</dbReference>
<keyword evidence="1" id="KW-0808">Transferase</keyword>
<dbReference type="Pfam" id="PF13302">
    <property type="entry name" value="Acetyltransf_3"/>
    <property type="match status" value="1"/>
</dbReference>
<comment type="caution">
    <text evidence="5">The sequence shown here is derived from an EMBL/GenBank/DDBJ whole genome shotgun (WGS) entry which is preliminary data.</text>
</comment>
<dbReference type="InterPro" id="IPR000182">
    <property type="entry name" value="GNAT_dom"/>
</dbReference>